<name>W7HX58_9PEZI</name>
<feature type="compositionally biased region" description="Basic residues" evidence="1">
    <location>
        <begin position="416"/>
        <end position="431"/>
    </location>
</feature>
<evidence type="ECO:0000313" key="3">
    <source>
        <dbReference type="Proteomes" id="UP000024837"/>
    </source>
</evidence>
<feature type="compositionally biased region" description="Polar residues" evidence="1">
    <location>
        <begin position="633"/>
        <end position="645"/>
    </location>
</feature>
<evidence type="ECO:0000313" key="2">
    <source>
        <dbReference type="EMBL" id="EWC44697.1"/>
    </source>
</evidence>
<reference evidence="2 3" key="1">
    <citation type="submission" date="2013-05" db="EMBL/GenBank/DDBJ databases">
        <title>Drechslerella stenobrocha genome reveals carnivorous origination and mechanical trapping mechanism of predatory fungi.</title>
        <authorList>
            <person name="Liu X."/>
            <person name="Zhang W."/>
            <person name="Liu K."/>
        </authorList>
    </citation>
    <scope>NUCLEOTIDE SEQUENCE [LARGE SCALE GENOMIC DNA]</scope>
    <source>
        <strain evidence="2 3">248</strain>
    </source>
</reference>
<feature type="compositionally biased region" description="Basic residues" evidence="1">
    <location>
        <begin position="1"/>
        <end position="10"/>
    </location>
</feature>
<dbReference type="HOGENOM" id="CLU_358630_0_0_1"/>
<sequence length="781" mass="86137">MPKQNRRKKTRSAESRSPPSRRANIKAIAPEQLPDDDDPYAHRREHRLFTPKKVYNFTKLNPSGRSGHPESIKRRGIVSKKEGLEAAKFTIRETARSRRRHRKDSLRRTQKYQEMTLVQQQQALAEVDKVIQREIEASDKEAETAWAAIQTDQDDVSLTLEQAHAQQLLAQSTSIQNIPQSQDPTHYKTRRAKNLPPPDNILLHNPVSTPSHHPSHARAPLHPDVSPSQFTLPRSQAPVAPMMTMTPDSIQSPLPAASSLQSTAPAPLPPIWVAQKRIEKEAQTRLQTLTTALEQKPDYRALTSKFKKFKLAELQDMVDEEKEKALLALKEEYFPTSHTSLLGSDEPSGDKDSTDGSNAVPDDIDQVEQPPTATETTTTMKNSGATTQESTKPTAATTTASTNMKRRIDGDFAEKSRHHIKSTSPPKKRRLAPLSLEAVEKAARSVGDKNSEFSSDTNIAQPSTRPRTADNHIYPAAGNTLSISTRRQGQTHNTSDSTSRALPSQTTSHGTQNPQPTSRKRKIPEGDKAPEAPAATRSIRRRIQNDDKDDGNAAAEQPAGTRRSGRTHRAPKAFEDVYHNAPIGIKTAPSQTGKTEAPAAATRGSKAPIPKGKTSVEQSPMRNENPKERGAQTRPQATRASSRKPTNGPPASEKRESRKPAIRASSEAAKPGPARQAKQKASQPAQRPTIVQPQRPAKPTEKAPAHPSVPSAEEPVAKKPGFLPESPDVFEVGTPERRVADAAHLAYLAVGTTQDERKKPWNIFAAHLFQDWMPFKWGKRD</sequence>
<organism evidence="2 3">
    <name type="scientific">Drechslerella stenobrocha 248</name>
    <dbReference type="NCBI Taxonomy" id="1043628"/>
    <lineage>
        <taxon>Eukaryota</taxon>
        <taxon>Fungi</taxon>
        <taxon>Dikarya</taxon>
        <taxon>Ascomycota</taxon>
        <taxon>Pezizomycotina</taxon>
        <taxon>Orbiliomycetes</taxon>
        <taxon>Orbiliales</taxon>
        <taxon>Orbiliaceae</taxon>
        <taxon>Drechslerella</taxon>
    </lineage>
</organism>
<gene>
    <name evidence="2" type="ORF">DRE_06593</name>
</gene>
<feature type="compositionally biased region" description="Polar residues" evidence="1">
    <location>
        <begin position="452"/>
        <end position="466"/>
    </location>
</feature>
<accession>W7HX58</accession>
<dbReference type="OrthoDB" id="5429467at2759"/>
<keyword evidence="3" id="KW-1185">Reference proteome</keyword>
<dbReference type="AlphaFoldDB" id="W7HX58"/>
<feature type="region of interest" description="Disordered" evidence="1">
    <location>
        <begin position="1"/>
        <end position="47"/>
    </location>
</feature>
<dbReference type="EMBL" id="KI966436">
    <property type="protein sequence ID" value="EWC44697.1"/>
    <property type="molecule type" value="Genomic_DNA"/>
</dbReference>
<feature type="compositionally biased region" description="Basic and acidic residues" evidence="1">
    <location>
        <begin position="406"/>
        <end position="415"/>
    </location>
</feature>
<evidence type="ECO:0000256" key="1">
    <source>
        <dbReference type="SAM" id="MobiDB-lite"/>
    </source>
</evidence>
<feature type="compositionally biased region" description="Basic and acidic residues" evidence="1">
    <location>
        <begin position="438"/>
        <end position="451"/>
    </location>
</feature>
<feature type="region of interest" description="Disordered" evidence="1">
    <location>
        <begin position="338"/>
        <end position="730"/>
    </location>
</feature>
<feature type="region of interest" description="Disordered" evidence="1">
    <location>
        <begin position="172"/>
        <end position="262"/>
    </location>
</feature>
<proteinExistence type="predicted"/>
<feature type="compositionally biased region" description="Polar residues" evidence="1">
    <location>
        <begin position="479"/>
        <end position="517"/>
    </location>
</feature>
<feature type="compositionally biased region" description="Low complexity" evidence="1">
    <location>
        <begin position="386"/>
        <end position="402"/>
    </location>
</feature>
<feature type="compositionally biased region" description="Polar residues" evidence="1">
    <location>
        <begin position="679"/>
        <end position="692"/>
    </location>
</feature>
<feature type="compositionally biased region" description="Polar residues" evidence="1">
    <location>
        <begin position="172"/>
        <end position="184"/>
    </location>
</feature>
<feature type="compositionally biased region" description="Polar residues" evidence="1">
    <location>
        <begin position="246"/>
        <end position="262"/>
    </location>
</feature>
<protein>
    <recommendedName>
        <fullName evidence="4">Something about silencing protein 4 domain-containing protein</fullName>
    </recommendedName>
</protein>
<dbReference type="Proteomes" id="UP000024837">
    <property type="component" value="Unassembled WGS sequence"/>
</dbReference>
<evidence type="ECO:0008006" key="4">
    <source>
        <dbReference type="Google" id="ProtNLM"/>
    </source>
</evidence>